<reference evidence="1 2" key="1">
    <citation type="submission" date="2015-06" db="EMBL/GenBank/DDBJ databases">
        <authorList>
            <person name="Wibberg Daniel"/>
        </authorList>
    </citation>
    <scope>NUCLEOTIDE SEQUENCE [LARGE SCALE GENOMIC DNA]</scope>
    <source>
        <strain evidence="1 2">T3/55T</strain>
    </source>
</reference>
<name>A0A0H5SGJ6_HERHM</name>
<dbReference type="Proteomes" id="UP000236497">
    <property type="component" value="Unassembled WGS sequence"/>
</dbReference>
<evidence type="ECO:0000313" key="1">
    <source>
        <dbReference type="EMBL" id="CRZ34622.1"/>
    </source>
</evidence>
<keyword evidence="2" id="KW-1185">Reference proteome</keyword>
<organism evidence="1 2">
    <name type="scientific">Herbinix hemicellulosilytica</name>
    <dbReference type="NCBI Taxonomy" id="1564487"/>
    <lineage>
        <taxon>Bacteria</taxon>
        <taxon>Bacillati</taxon>
        <taxon>Bacillota</taxon>
        <taxon>Clostridia</taxon>
        <taxon>Lachnospirales</taxon>
        <taxon>Lachnospiraceae</taxon>
        <taxon>Herbinix</taxon>
    </lineage>
</organism>
<dbReference type="OrthoDB" id="2065977at2"/>
<evidence type="ECO:0008006" key="3">
    <source>
        <dbReference type="Google" id="ProtNLM"/>
    </source>
</evidence>
<sequence>MIDINVQMMNLPIKTKALTTINLDGSYTIILNSRLSYEQQKLCYLHELKHILGDDFYAYDVDIIEHIAHNQ</sequence>
<evidence type="ECO:0000313" key="2">
    <source>
        <dbReference type="Proteomes" id="UP000236497"/>
    </source>
</evidence>
<gene>
    <name evidence="1" type="ORF">HHT355_1421</name>
</gene>
<dbReference type="RefSeq" id="WP_103202711.1">
    <property type="nucleotide sequence ID" value="NZ_CVTD020000015.1"/>
</dbReference>
<protein>
    <recommendedName>
        <fullName evidence="3">IrrE N-terminal-like domain-containing protein</fullName>
    </recommendedName>
</protein>
<accession>A0A0H5SGJ6</accession>
<proteinExistence type="predicted"/>
<dbReference type="AlphaFoldDB" id="A0A0H5SGJ6"/>
<dbReference type="EMBL" id="CVTD020000015">
    <property type="protein sequence ID" value="CRZ34622.1"/>
    <property type="molecule type" value="Genomic_DNA"/>
</dbReference>